<keyword evidence="6" id="KW-0520">NAD</keyword>
<dbReference type="PANTHER" id="PTHR46091">
    <property type="entry name" value="BLR7054 PROTEIN"/>
    <property type="match status" value="1"/>
</dbReference>
<gene>
    <name evidence="10" type="primary">LOC106169298</name>
</gene>
<keyword evidence="9" id="KW-1185">Reference proteome</keyword>
<evidence type="ECO:0000256" key="6">
    <source>
        <dbReference type="ARBA" id="ARBA00023027"/>
    </source>
</evidence>
<sequence length="631" mass="70394">MAFLYQAILLVADYPILTGIFTIFCGLFIPVAYFLTSGFAPSPFKKATSKRKGPARLTDRTSKDKILKQGFATKKIPQNLDAIVIGSGIGGLSSAAILSKAGKRVLVLEQHDQAGGSCHTFHEKGYEFDTGIHYIGGMQDGSDMRLLLDYLTDNNLEWHKLSDTFDYVHVDSSKTQSTKIPIVGGGFEGYKETLLQHFPQEEKAICGFVDLLEEARAYSWPCGILKMLPTWVSWLLIKSGLINRYILLTQKNTLDVIQGLTDNKTLQTVFAYVFADYGTPPKYSSFFTHATVLNHFVKNGSYYPVGGTSEIAHCLIPTIEESGGGVLVRAPVSKILLDLEGKVIGVCVTKNKEEVNIFAPTVISDAGLWNTFESLLPREVMLKSKYYKPLRDLAQKPGATAMLLFVGLKGTTEELNLSPANHFIYSSDDVDRSFTDYLAMTAQEACTAETPIVFASFPSAKDPTWQQRYPGQSVCTVITLVNWEWFSRWEDQRIMHRGEDYEGLKKKFADQAWEQCLRKFPQLADKVEYFDVGTPLSNKFYLGTPRGEIYGLEHDFSRFSPEMTSHVRAQTDIPGLILTGQDVFSCGFAGALFAGILASSAALNRLVFIDLILKKQLFGQKRDKKEIELEE</sequence>
<evidence type="ECO:0000256" key="1">
    <source>
        <dbReference type="ARBA" id="ARBA00005855"/>
    </source>
</evidence>
<evidence type="ECO:0000313" key="9">
    <source>
        <dbReference type="Proteomes" id="UP000085678"/>
    </source>
</evidence>
<evidence type="ECO:0000313" key="10">
    <source>
        <dbReference type="RefSeq" id="XP_013404166.1"/>
    </source>
</evidence>
<evidence type="ECO:0000256" key="2">
    <source>
        <dbReference type="ARBA" id="ARBA00022630"/>
    </source>
</evidence>
<evidence type="ECO:0000256" key="3">
    <source>
        <dbReference type="ARBA" id="ARBA00022729"/>
    </source>
</evidence>
<dbReference type="KEGG" id="lak:106169298"/>
<reference evidence="10" key="1">
    <citation type="submission" date="2025-08" db="UniProtKB">
        <authorList>
            <consortium name="RefSeq"/>
        </authorList>
    </citation>
    <scope>IDENTIFICATION</scope>
    <source>
        <tissue evidence="10">Gonads</tissue>
    </source>
</reference>
<dbReference type="Pfam" id="PF01593">
    <property type="entry name" value="Amino_oxidase"/>
    <property type="match status" value="1"/>
</dbReference>
<dbReference type="InterPro" id="IPR052206">
    <property type="entry name" value="Retinol_saturase"/>
</dbReference>
<dbReference type="Proteomes" id="UP000085678">
    <property type="component" value="Unplaced"/>
</dbReference>
<dbReference type="OrthoDB" id="38045at2759"/>
<dbReference type="RefSeq" id="XP_013404166.1">
    <property type="nucleotide sequence ID" value="XM_013548712.1"/>
</dbReference>
<keyword evidence="2" id="KW-0285">Flavoprotein</keyword>
<dbReference type="InterPro" id="IPR036188">
    <property type="entry name" value="FAD/NAD-bd_sf"/>
</dbReference>
<dbReference type="Gene3D" id="3.50.50.60">
    <property type="entry name" value="FAD/NAD(P)-binding domain"/>
    <property type="match status" value="2"/>
</dbReference>
<keyword evidence="7" id="KW-0472">Membrane</keyword>
<dbReference type="STRING" id="7574.A0A1S3J1M7"/>
<keyword evidence="4" id="KW-0274">FAD</keyword>
<evidence type="ECO:0000256" key="5">
    <source>
        <dbReference type="ARBA" id="ARBA00022857"/>
    </source>
</evidence>
<feature type="transmembrane region" description="Helical" evidence="7">
    <location>
        <begin position="7"/>
        <end position="35"/>
    </location>
</feature>
<feature type="domain" description="Amine oxidase" evidence="8">
    <location>
        <begin position="89"/>
        <end position="350"/>
    </location>
</feature>
<keyword evidence="7" id="KW-0812">Transmembrane</keyword>
<keyword evidence="7" id="KW-1133">Transmembrane helix</keyword>
<dbReference type="GeneID" id="106169298"/>
<dbReference type="PANTHER" id="PTHR46091:SF3">
    <property type="entry name" value="AMINE OXIDASE DOMAIN-CONTAINING PROTEIN"/>
    <property type="match status" value="1"/>
</dbReference>
<dbReference type="InterPro" id="IPR002937">
    <property type="entry name" value="Amino_oxidase"/>
</dbReference>
<dbReference type="SUPFAM" id="SSF51905">
    <property type="entry name" value="FAD/NAD(P)-binding domain"/>
    <property type="match status" value="1"/>
</dbReference>
<keyword evidence="5" id="KW-0521">NADP</keyword>
<accession>A0A1S3J1M7</accession>
<name>A0A1S3J1M7_LINAN</name>
<protein>
    <submittedName>
        <fullName evidence="10">All-trans-retinol 13,14-reductase</fullName>
    </submittedName>
</protein>
<dbReference type="GO" id="GO:0016491">
    <property type="term" value="F:oxidoreductase activity"/>
    <property type="evidence" value="ECO:0007669"/>
    <property type="project" value="InterPro"/>
</dbReference>
<dbReference type="InParanoid" id="A0A1S3J1M7"/>
<evidence type="ECO:0000256" key="7">
    <source>
        <dbReference type="SAM" id="Phobius"/>
    </source>
</evidence>
<evidence type="ECO:0000256" key="4">
    <source>
        <dbReference type="ARBA" id="ARBA00022827"/>
    </source>
</evidence>
<evidence type="ECO:0000259" key="8">
    <source>
        <dbReference type="Pfam" id="PF01593"/>
    </source>
</evidence>
<keyword evidence="3" id="KW-0732">Signal</keyword>
<proteinExistence type="inferred from homology"/>
<organism evidence="9 10">
    <name type="scientific">Lingula anatina</name>
    <name type="common">Brachiopod</name>
    <name type="synonym">Lingula unguis</name>
    <dbReference type="NCBI Taxonomy" id="7574"/>
    <lineage>
        <taxon>Eukaryota</taxon>
        <taxon>Metazoa</taxon>
        <taxon>Spiralia</taxon>
        <taxon>Lophotrochozoa</taxon>
        <taxon>Brachiopoda</taxon>
        <taxon>Linguliformea</taxon>
        <taxon>Lingulata</taxon>
        <taxon>Lingulida</taxon>
        <taxon>Linguloidea</taxon>
        <taxon>Lingulidae</taxon>
        <taxon>Lingula</taxon>
    </lineage>
</organism>
<comment type="similarity">
    <text evidence="1">Belongs to the carotenoid/retinoid oxidoreductase family. CrtISO subfamily.</text>
</comment>
<dbReference type="AlphaFoldDB" id="A0A1S3J1M7"/>